<dbReference type="PANTHER" id="PTHR42907">
    <property type="entry name" value="FMN-LINKED OXIDOREDUCTASES SUPERFAMILY PROTEIN"/>
    <property type="match status" value="1"/>
</dbReference>
<dbReference type="EC" id="1.3.1.-" evidence="8"/>
<evidence type="ECO:0000259" key="11">
    <source>
        <dbReference type="Pfam" id="PF01207"/>
    </source>
</evidence>
<reference evidence="12" key="1">
    <citation type="journal article" date="2024" name="BMC Genomics">
        <title>Functional annotation of a divergent genome using sequence and structure-based similarity.</title>
        <authorList>
            <person name="Svedberg D."/>
            <person name="Winiger R.R."/>
            <person name="Berg A."/>
            <person name="Sharma H."/>
            <person name="Tellgren-Roth C."/>
            <person name="Debrunner-Vossbrinck B.A."/>
            <person name="Vossbrinck C.R."/>
            <person name="Barandun J."/>
        </authorList>
    </citation>
    <scope>NUCLEOTIDE SEQUENCE</scope>
    <source>
        <strain evidence="12">Illinois isolate</strain>
    </source>
</reference>
<dbReference type="NCBIfam" id="NF008774">
    <property type="entry name" value="PRK11815.1"/>
    <property type="match status" value="1"/>
</dbReference>
<keyword evidence="10" id="KW-0547">Nucleotide-binding</keyword>
<feature type="binding site" evidence="10">
    <location>
        <begin position="235"/>
        <end position="236"/>
    </location>
    <ligand>
        <name>FMN</name>
        <dbReference type="ChEBI" id="CHEBI:58210"/>
    </ligand>
</feature>
<evidence type="ECO:0000256" key="7">
    <source>
        <dbReference type="ARBA" id="ARBA00023002"/>
    </source>
</evidence>
<evidence type="ECO:0000256" key="8">
    <source>
        <dbReference type="PIRNR" id="PIRNR006621"/>
    </source>
</evidence>
<dbReference type="RefSeq" id="XP_065329439.1">
    <property type="nucleotide sequence ID" value="XM_065473367.1"/>
</dbReference>
<dbReference type="InterPro" id="IPR004653">
    <property type="entry name" value="DusA"/>
</dbReference>
<evidence type="ECO:0000256" key="10">
    <source>
        <dbReference type="PIRSR" id="PIRSR006621-2"/>
    </source>
</evidence>
<feature type="binding site" evidence="10">
    <location>
        <position position="177"/>
    </location>
    <ligand>
        <name>FMN</name>
        <dbReference type="ChEBI" id="CHEBI:58210"/>
    </ligand>
</feature>
<dbReference type="AlphaFoldDB" id="A0AAX4JBG8"/>
<evidence type="ECO:0000256" key="6">
    <source>
        <dbReference type="ARBA" id="ARBA00022884"/>
    </source>
</evidence>
<dbReference type="InterPro" id="IPR001269">
    <property type="entry name" value="DUS_fam"/>
</dbReference>
<sequence>MVNEKNFKSQDYRNLEISLAPMLEVTTANFRKFVRISSKHTLLFTEMIVSNTVINISTTKLLQRLGDIDDLTVVQIGGSDPTEISSAISILKQHGCKHFNLNLGCPSSRVQKGCFGAVLMKDKELVTKIVNTVYSDHNIVLSLKIRVGVDDLDTYEFFSNFVKFLVQNSPVKKFYVHARKCWLGGLSPKQNRNIPSLNYEYVYRIKQELLHIKFILNGGIKNLPYENMVDGIMIGREAIKNILVFKNIEDIIYGNNNMNVYEIIKRYLETFDGGEKITFRMLSPLQNVLHGKNGSKMWKRFLNEAVHKDKMSIDEFIKEIETTKIL</sequence>
<dbReference type="KEGG" id="vnx:VNE69_04120"/>
<evidence type="ECO:0000313" key="13">
    <source>
        <dbReference type="Proteomes" id="UP001334084"/>
    </source>
</evidence>
<evidence type="ECO:0000313" key="12">
    <source>
        <dbReference type="EMBL" id="WUR03294.1"/>
    </source>
</evidence>
<proteinExistence type="inferred from homology"/>
<evidence type="ECO:0000256" key="4">
    <source>
        <dbReference type="ARBA" id="ARBA00022694"/>
    </source>
</evidence>
<dbReference type="SUPFAM" id="SSF51395">
    <property type="entry name" value="FMN-linked oxidoreductases"/>
    <property type="match status" value="1"/>
</dbReference>
<keyword evidence="7 8" id="KW-0560">Oxidoreductase</keyword>
<keyword evidence="5" id="KW-0521">NADP</keyword>
<dbReference type="GO" id="GO:0050660">
    <property type="term" value="F:flavin adenine dinucleotide binding"/>
    <property type="evidence" value="ECO:0007669"/>
    <property type="project" value="InterPro"/>
</dbReference>
<protein>
    <recommendedName>
        <fullName evidence="8">tRNA-dihydrouridine synthase</fullName>
        <ecNumber evidence="8">1.3.1.-</ecNumber>
    </recommendedName>
</protein>
<evidence type="ECO:0000256" key="2">
    <source>
        <dbReference type="ARBA" id="ARBA00022630"/>
    </source>
</evidence>
<evidence type="ECO:0000256" key="1">
    <source>
        <dbReference type="ARBA" id="ARBA00022555"/>
    </source>
</evidence>
<dbReference type="PIRSF" id="PIRSF006621">
    <property type="entry name" value="Dus"/>
    <property type="match status" value="1"/>
</dbReference>
<keyword evidence="3 8" id="KW-0288">FMN</keyword>
<dbReference type="GO" id="GO:0017150">
    <property type="term" value="F:tRNA dihydrouridine synthase activity"/>
    <property type="evidence" value="ECO:0007669"/>
    <property type="project" value="InterPro"/>
</dbReference>
<feature type="domain" description="DUS-like FMN-binding" evidence="11">
    <location>
        <begin position="19"/>
        <end position="311"/>
    </location>
</feature>
<feature type="binding site" evidence="10">
    <location>
        <position position="144"/>
    </location>
    <ligand>
        <name>FMN</name>
        <dbReference type="ChEBI" id="CHEBI:58210"/>
    </ligand>
</feature>
<evidence type="ECO:0000256" key="5">
    <source>
        <dbReference type="ARBA" id="ARBA00022857"/>
    </source>
</evidence>
<keyword evidence="6" id="KW-0694">RNA-binding</keyword>
<dbReference type="PANTHER" id="PTHR42907:SF1">
    <property type="entry name" value="FMN-LINKED OXIDOREDUCTASES SUPERFAMILY PROTEIN"/>
    <property type="match status" value="1"/>
</dbReference>
<name>A0AAX4JBG8_9MICR</name>
<keyword evidence="13" id="KW-1185">Reference proteome</keyword>
<dbReference type="Proteomes" id="UP001334084">
    <property type="component" value="Chromosome 4"/>
</dbReference>
<gene>
    <name evidence="12" type="ORF">VNE69_04120</name>
</gene>
<feature type="binding site" evidence="10">
    <location>
        <position position="75"/>
    </location>
    <ligand>
        <name>FMN</name>
        <dbReference type="ChEBI" id="CHEBI:58210"/>
    </ligand>
</feature>
<comment type="cofactor">
    <cofactor evidence="8 10">
        <name>FMN</name>
        <dbReference type="ChEBI" id="CHEBI:58210"/>
    </cofactor>
</comment>
<dbReference type="Gene3D" id="3.20.20.70">
    <property type="entry name" value="Aldolase class I"/>
    <property type="match status" value="1"/>
</dbReference>
<dbReference type="EMBL" id="CP142729">
    <property type="protein sequence ID" value="WUR03294.1"/>
    <property type="molecule type" value="Genomic_DNA"/>
</dbReference>
<keyword evidence="1" id="KW-0820">tRNA-binding</keyword>
<dbReference type="CDD" id="cd02801">
    <property type="entry name" value="DUS_like_FMN"/>
    <property type="match status" value="1"/>
</dbReference>
<feature type="active site" description="Proton donor" evidence="9">
    <location>
        <position position="105"/>
    </location>
</feature>
<feature type="binding site" evidence="10">
    <location>
        <begin position="217"/>
        <end position="219"/>
    </location>
    <ligand>
        <name>FMN</name>
        <dbReference type="ChEBI" id="CHEBI:58210"/>
    </ligand>
</feature>
<dbReference type="Pfam" id="PF01207">
    <property type="entry name" value="Dus"/>
    <property type="match status" value="1"/>
</dbReference>
<organism evidence="12 13">
    <name type="scientific">Vairimorpha necatrix</name>
    <dbReference type="NCBI Taxonomy" id="6039"/>
    <lineage>
        <taxon>Eukaryota</taxon>
        <taxon>Fungi</taxon>
        <taxon>Fungi incertae sedis</taxon>
        <taxon>Microsporidia</taxon>
        <taxon>Nosematidae</taxon>
        <taxon>Vairimorpha</taxon>
    </lineage>
</organism>
<dbReference type="GO" id="GO:0000049">
    <property type="term" value="F:tRNA binding"/>
    <property type="evidence" value="ECO:0007669"/>
    <property type="project" value="UniProtKB-KW"/>
</dbReference>
<comment type="similarity">
    <text evidence="8">Belongs to the dus family.</text>
</comment>
<dbReference type="InterPro" id="IPR035587">
    <property type="entry name" value="DUS-like_FMN-bd"/>
</dbReference>
<keyword evidence="4 8" id="KW-0819">tRNA processing</keyword>
<accession>A0AAX4JBG8</accession>
<evidence type="ECO:0000256" key="9">
    <source>
        <dbReference type="PIRSR" id="PIRSR006621-1"/>
    </source>
</evidence>
<evidence type="ECO:0000256" key="3">
    <source>
        <dbReference type="ARBA" id="ARBA00022643"/>
    </source>
</evidence>
<comment type="function">
    <text evidence="8">Catalyzes the synthesis of dihydrouridine, a modified base found in the D-loop of most tRNAs.</text>
</comment>
<dbReference type="GeneID" id="90541110"/>
<keyword evidence="2 8" id="KW-0285">Flavoprotein</keyword>
<dbReference type="InterPro" id="IPR013785">
    <property type="entry name" value="Aldolase_TIM"/>
</dbReference>